<feature type="transmembrane region" description="Helical" evidence="9">
    <location>
        <begin position="70"/>
        <end position="89"/>
    </location>
</feature>
<feature type="transmembrane region" description="Helical" evidence="9">
    <location>
        <begin position="141"/>
        <end position="159"/>
    </location>
</feature>
<feature type="domain" description="FAD-binding FR-type" evidence="10">
    <location>
        <begin position="258"/>
        <end position="361"/>
    </location>
</feature>
<keyword evidence="7" id="KW-0408">Iron</keyword>
<dbReference type="InterPro" id="IPR017938">
    <property type="entry name" value="Riboflavin_synthase-like_b-brl"/>
</dbReference>
<evidence type="ECO:0000256" key="5">
    <source>
        <dbReference type="ARBA" id="ARBA00022827"/>
    </source>
</evidence>
<keyword evidence="2" id="KW-0285">Flavoprotein</keyword>
<dbReference type="GO" id="GO:0016491">
    <property type="term" value="F:oxidoreductase activity"/>
    <property type="evidence" value="ECO:0007669"/>
    <property type="project" value="UniProtKB-KW"/>
</dbReference>
<dbReference type="SUPFAM" id="SSF63380">
    <property type="entry name" value="Riboflavin synthase domain-like"/>
    <property type="match status" value="1"/>
</dbReference>
<evidence type="ECO:0000256" key="4">
    <source>
        <dbReference type="ARBA" id="ARBA00022723"/>
    </source>
</evidence>
<dbReference type="STRING" id="1802555.A2755_00225"/>
<evidence type="ECO:0000313" key="12">
    <source>
        <dbReference type="Proteomes" id="UP000177029"/>
    </source>
</evidence>
<keyword evidence="3" id="KW-0001">2Fe-2S</keyword>
<evidence type="ECO:0000256" key="7">
    <source>
        <dbReference type="ARBA" id="ARBA00023004"/>
    </source>
</evidence>
<comment type="cofactor">
    <cofactor evidence="1">
        <name>FAD</name>
        <dbReference type="ChEBI" id="CHEBI:57692"/>
    </cofactor>
</comment>
<keyword evidence="8" id="KW-0411">Iron-sulfur</keyword>
<proteinExistence type="predicted"/>
<dbReference type="Pfam" id="PF00175">
    <property type="entry name" value="NAD_binding_1"/>
    <property type="match status" value="1"/>
</dbReference>
<dbReference type="CDD" id="cd00322">
    <property type="entry name" value="FNR_like"/>
    <property type="match status" value="1"/>
</dbReference>
<dbReference type="InterPro" id="IPR001433">
    <property type="entry name" value="OxRdtase_FAD/NAD-bd"/>
</dbReference>
<dbReference type="PANTHER" id="PTHR47354">
    <property type="entry name" value="NADH OXIDOREDUCTASE HCR"/>
    <property type="match status" value="1"/>
</dbReference>
<dbReference type="InterPro" id="IPR050415">
    <property type="entry name" value="MRET"/>
</dbReference>
<feature type="transmembrane region" description="Helical" evidence="9">
    <location>
        <begin position="43"/>
        <end position="63"/>
    </location>
</feature>
<evidence type="ECO:0000256" key="2">
    <source>
        <dbReference type="ARBA" id="ARBA00022630"/>
    </source>
</evidence>
<feature type="transmembrane region" description="Helical" evidence="9">
    <location>
        <begin position="119"/>
        <end position="135"/>
    </location>
</feature>
<accession>A0A1F8DWX1</accession>
<dbReference type="AlphaFoldDB" id="A0A1F8DWX1"/>
<feature type="transmembrane region" description="Helical" evidence="9">
    <location>
        <begin position="166"/>
        <end position="184"/>
    </location>
</feature>
<dbReference type="PANTHER" id="PTHR47354:SF6">
    <property type="entry name" value="NADH OXIDOREDUCTASE HCR"/>
    <property type="match status" value="1"/>
</dbReference>
<protein>
    <recommendedName>
        <fullName evidence="10">FAD-binding FR-type domain-containing protein</fullName>
    </recommendedName>
</protein>
<dbReference type="InterPro" id="IPR001709">
    <property type="entry name" value="Flavoprot_Pyr_Nucl_cyt_Rdtase"/>
</dbReference>
<evidence type="ECO:0000256" key="1">
    <source>
        <dbReference type="ARBA" id="ARBA00001974"/>
    </source>
</evidence>
<evidence type="ECO:0000259" key="10">
    <source>
        <dbReference type="PROSITE" id="PS51384"/>
    </source>
</evidence>
<dbReference type="Proteomes" id="UP000177029">
    <property type="component" value="Unassembled WGS sequence"/>
</dbReference>
<name>A0A1F8DWX1_9BACT</name>
<organism evidence="11 12">
    <name type="scientific">Candidatus Wolfebacteria bacterium RIFCSPHIGHO2_01_FULL_48_22</name>
    <dbReference type="NCBI Taxonomy" id="1802555"/>
    <lineage>
        <taxon>Bacteria</taxon>
        <taxon>Candidatus Wolfeibacteriota</taxon>
    </lineage>
</organism>
<feature type="transmembrane region" description="Helical" evidence="9">
    <location>
        <begin position="218"/>
        <end position="239"/>
    </location>
</feature>
<dbReference type="InterPro" id="IPR017927">
    <property type="entry name" value="FAD-bd_FR_type"/>
</dbReference>
<dbReference type="EMBL" id="MGIP01000001">
    <property type="protein sequence ID" value="OGM92508.1"/>
    <property type="molecule type" value="Genomic_DNA"/>
</dbReference>
<dbReference type="Gene3D" id="2.40.30.10">
    <property type="entry name" value="Translation factors"/>
    <property type="match status" value="1"/>
</dbReference>
<dbReference type="GO" id="GO:0051537">
    <property type="term" value="F:2 iron, 2 sulfur cluster binding"/>
    <property type="evidence" value="ECO:0007669"/>
    <property type="project" value="UniProtKB-KW"/>
</dbReference>
<keyword evidence="5" id="KW-0274">FAD</keyword>
<keyword evidence="4" id="KW-0479">Metal-binding</keyword>
<evidence type="ECO:0000256" key="8">
    <source>
        <dbReference type="ARBA" id="ARBA00023014"/>
    </source>
</evidence>
<comment type="caution">
    <text evidence="11">The sequence shown here is derived from an EMBL/GenBank/DDBJ whole genome shotgun (WGS) entry which is preliminary data.</text>
</comment>
<dbReference type="InterPro" id="IPR039261">
    <property type="entry name" value="FNR_nucleotide-bd"/>
</dbReference>
<dbReference type="PROSITE" id="PS51384">
    <property type="entry name" value="FAD_FR"/>
    <property type="match status" value="1"/>
</dbReference>
<gene>
    <name evidence="11" type="ORF">A2755_00225</name>
</gene>
<keyword evidence="9" id="KW-1133">Transmembrane helix</keyword>
<evidence type="ECO:0000256" key="6">
    <source>
        <dbReference type="ARBA" id="ARBA00023002"/>
    </source>
</evidence>
<feature type="transmembrane region" description="Helical" evidence="9">
    <location>
        <begin position="16"/>
        <end position="37"/>
    </location>
</feature>
<dbReference type="PRINTS" id="PR00371">
    <property type="entry name" value="FPNCR"/>
</dbReference>
<evidence type="ECO:0000313" key="11">
    <source>
        <dbReference type="EMBL" id="OGM92508.1"/>
    </source>
</evidence>
<evidence type="ECO:0000256" key="9">
    <source>
        <dbReference type="SAM" id="Phobius"/>
    </source>
</evidence>
<dbReference type="Gene3D" id="3.40.50.80">
    <property type="entry name" value="Nucleotide-binding domain of ferredoxin-NADP reductase (FNR) module"/>
    <property type="match status" value="1"/>
</dbReference>
<dbReference type="PRINTS" id="PR00410">
    <property type="entry name" value="PHEHYDRXLASE"/>
</dbReference>
<feature type="transmembrane region" description="Helical" evidence="9">
    <location>
        <begin position="190"/>
        <end position="206"/>
    </location>
</feature>
<evidence type="ECO:0000256" key="3">
    <source>
        <dbReference type="ARBA" id="ARBA00022714"/>
    </source>
</evidence>
<keyword evidence="9" id="KW-0812">Transmembrane</keyword>
<reference evidence="11 12" key="1">
    <citation type="journal article" date="2016" name="Nat. Commun.">
        <title>Thousands of microbial genomes shed light on interconnected biogeochemical processes in an aquifer system.</title>
        <authorList>
            <person name="Anantharaman K."/>
            <person name="Brown C.T."/>
            <person name="Hug L.A."/>
            <person name="Sharon I."/>
            <person name="Castelle C.J."/>
            <person name="Probst A.J."/>
            <person name="Thomas B.C."/>
            <person name="Singh A."/>
            <person name="Wilkins M.J."/>
            <person name="Karaoz U."/>
            <person name="Brodie E.L."/>
            <person name="Williams K.H."/>
            <person name="Hubbard S.S."/>
            <person name="Banfield J.F."/>
        </authorList>
    </citation>
    <scope>NUCLEOTIDE SEQUENCE [LARGE SCALE GENOMIC DNA]</scope>
</reference>
<sequence>MKKLLEFIDATTMYRLMLYALLALGAVAIIFGFAGLIPHTGYALMLSAAVLIAVCYGVNYALAKIFKAPATAESSVITALIVFFIMTPAASLEGGLMLALAGAIAMASKYAVAYRGKHLFNPAVFAAVVIGFIQGGGGAAWWVSAPALLPFVLMGGVLVVKKVDRFAMFFACAIAGIAVSLALGNTLGRLFAAWPVLFLAAYMLTEPQTTPPTKRLRIVYGVLVGFLASWPIGIGVIYMSPELALVIGNLFSYAAGLKRRITLILQNKLQLTHNTYEFIFKPDRPFAFRAGQYLEWSLPHTNQDLRGIRRFFTIASSPTEHDVRLGVRFTDNGSTFKKHLFKLQSEQFMTVAQLAGDFTLPQDANKKLVFIAGGIGITPYRSMLQYLMDTNDRRDIVLFYSCSSKEDFAYREFLKKAEEKLGIRVVFLATSTQGFLTEDIIQKHVPNANDRTYYLSGPKSMVDAYKRLLKKIGIPRRRIRTDYFPGYA</sequence>
<keyword evidence="9" id="KW-0472">Membrane</keyword>
<keyword evidence="6" id="KW-0560">Oxidoreductase</keyword>
<dbReference type="SUPFAM" id="SSF52343">
    <property type="entry name" value="Ferredoxin reductase-like, C-terminal NADP-linked domain"/>
    <property type="match status" value="1"/>
</dbReference>
<dbReference type="GO" id="GO:0046872">
    <property type="term" value="F:metal ion binding"/>
    <property type="evidence" value="ECO:0007669"/>
    <property type="project" value="UniProtKB-KW"/>
</dbReference>